<keyword evidence="2 8" id="KW-0808">Transferase</keyword>
<dbReference type="GO" id="GO:0016992">
    <property type="term" value="F:lipoate synthase activity"/>
    <property type="evidence" value="ECO:0007669"/>
    <property type="project" value="UniProtKB-EC"/>
</dbReference>
<comment type="similarity">
    <text evidence="8">Belongs to the radical SAM superfamily. Lipoyl synthase family.</text>
</comment>
<protein>
    <recommendedName>
        <fullName evidence="8">Lipoyl synthase</fullName>
        <ecNumber evidence="8">2.8.1.8</ecNumber>
    </recommendedName>
    <alternativeName>
        <fullName evidence="8">Lip-syn</fullName>
        <shortName evidence="8">LS</shortName>
    </alternativeName>
    <alternativeName>
        <fullName evidence="8">Lipoate synthase</fullName>
    </alternativeName>
    <alternativeName>
        <fullName evidence="8">Lipoic acid synthase</fullName>
    </alternativeName>
    <alternativeName>
        <fullName evidence="8">Sulfur insertion protein LipA</fullName>
    </alternativeName>
</protein>
<feature type="binding site" evidence="8">
    <location>
        <position position="59"/>
    </location>
    <ligand>
        <name>[4Fe-4S] cluster</name>
        <dbReference type="ChEBI" id="CHEBI:49883"/>
        <label>2</label>
        <note>4Fe-4S-S-AdoMet</note>
    </ligand>
</feature>
<comment type="pathway">
    <text evidence="8">Protein modification; protein lipoylation via endogenous pathway; protein N(6)-(lipoyl)lysine from octanoyl-[acyl-carrier-protein]: step 2/2.</text>
</comment>
<comment type="catalytic activity">
    <reaction evidence="7 8">
        <text>[[Fe-S] cluster scaffold protein carrying a second [4Fe-4S](2+) cluster] + N(6)-octanoyl-L-lysyl-[protein] + 2 oxidized [2Fe-2S]-[ferredoxin] + 2 S-adenosyl-L-methionine + 4 H(+) = [[Fe-S] cluster scaffold protein] + N(6)-[(R)-dihydrolipoyl]-L-lysyl-[protein] + 4 Fe(3+) + 2 hydrogen sulfide + 2 5'-deoxyadenosine + 2 L-methionine + 2 reduced [2Fe-2S]-[ferredoxin]</text>
        <dbReference type="Rhea" id="RHEA:16585"/>
        <dbReference type="Rhea" id="RHEA-COMP:9928"/>
        <dbReference type="Rhea" id="RHEA-COMP:10000"/>
        <dbReference type="Rhea" id="RHEA-COMP:10001"/>
        <dbReference type="Rhea" id="RHEA-COMP:10475"/>
        <dbReference type="Rhea" id="RHEA-COMP:14568"/>
        <dbReference type="Rhea" id="RHEA-COMP:14569"/>
        <dbReference type="ChEBI" id="CHEBI:15378"/>
        <dbReference type="ChEBI" id="CHEBI:17319"/>
        <dbReference type="ChEBI" id="CHEBI:29034"/>
        <dbReference type="ChEBI" id="CHEBI:29919"/>
        <dbReference type="ChEBI" id="CHEBI:33722"/>
        <dbReference type="ChEBI" id="CHEBI:33737"/>
        <dbReference type="ChEBI" id="CHEBI:33738"/>
        <dbReference type="ChEBI" id="CHEBI:57844"/>
        <dbReference type="ChEBI" id="CHEBI:59789"/>
        <dbReference type="ChEBI" id="CHEBI:78809"/>
        <dbReference type="ChEBI" id="CHEBI:83100"/>
        <dbReference type="EC" id="2.8.1.8"/>
    </reaction>
</comment>
<dbReference type="SUPFAM" id="SSF102114">
    <property type="entry name" value="Radical SAM enzymes"/>
    <property type="match status" value="1"/>
</dbReference>
<dbReference type="HAMAP" id="MF_00206">
    <property type="entry name" value="Lipoyl_synth"/>
    <property type="match status" value="1"/>
</dbReference>
<proteinExistence type="inferred from homology"/>
<dbReference type="PIRSF" id="PIRSF005963">
    <property type="entry name" value="Lipoyl_synth"/>
    <property type="match status" value="1"/>
</dbReference>
<dbReference type="Pfam" id="PF04055">
    <property type="entry name" value="Radical_SAM"/>
    <property type="match status" value="1"/>
</dbReference>
<dbReference type="PANTHER" id="PTHR10949:SF0">
    <property type="entry name" value="LIPOYL SYNTHASE, MITOCHONDRIAL"/>
    <property type="match status" value="1"/>
</dbReference>
<dbReference type="InterPro" id="IPR013785">
    <property type="entry name" value="Aldolase_TIM"/>
</dbReference>
<feature type="binding site" evidence="8">
    <location>
        <position position="40"/>
    </location>
    <ligand>
        <name>[4Fe-4S] cluster</name>
        <dbReference type="ChEBI" id="CHEBI:49883"/>
        <label>1</label>
    </ligand>
</feature>
<keyword evidence="1 8" id="KW-0004">4Fe-4S</keyword>
<feature type="binding site" evidence="8">
    <location>
        <position position="34"/>
    </location>
    <ligand>
        <name>[4Fe-4S] cluster</name>
        <dbReference type="ChEBI" id="CHEBI:49883"/>
        <label>1</label>
    </ligand>
</feature>
<feature type="binding site" evidence="8">
    <location>
        <position position="55"/>
    </location>
    <ligand>
        <name>[4Fe-4S] cluster</name>
        <dbReference type="ChEBI" id="CHEBI:49883"/>
        <label>2</label>
        <note>4Fe-4S-S-AdoMet</note>
    </ligand>
</feature>
<dbReference type="SMART" id="SM00729">
    <property type="entry name" value="Elp3"/>
    <property type="match status" value="1"/>
</dbReference>
<evidence type="ECO:0000256" key="6">
    <source>
        <dbReference type="ARBA" id="ARBA00023014"/>
    </source>
</evidence>
<evidence type="ECO:0000313" key="11">
    <source>
        <dbReference type="Proteomes" id="UP001524502"/>
    </source>
</evidence>
<dbReference type="InterPro" id="IPR006638">
    <property type="entry name" value="Elp3/MiaA/NifB-like_rSAM"/>
</dbReference>
<feature type="binding site" evidence="8">
    <location>
        <position position="29"/>
    </location>
    <ligand>
        <name>[4Fe-4S] cluster</name>
        <dbReference type="ChEBI" id="CHEBI:49883"/>
        <label>1</label>
    </ligand>
</feature>
<dbReference type="InterPro" id="IPR003698">
    <property type="entry name" value="Lipoyl_synth"/>
</dbReference>
<keyword evidence="6 8" id="KW-0411">Iron-sulfur</keyword>
<keyword evidence="11" id="KW-1185">Reference proteome</keyword>
<accession>A0ABT1RSU0</accession>
<dbReference type="Gene3D" id="3.20.20.70">
    <property type="entry name" value="Aldolase class I"/>
    <property type="match status" value="1"/>
</dbReference>
<dbReference type="EMBL" id="JANFXK010000024">
    <property type="protein sequence ID" value="MCQ4638271.1"/>
    <property type="molecule type" value="Genomic_DNA"/>
</dbReference>
<dbReference type="EC" id="2.8.1.8" evidence="8"/>
<dbReference type="SFLD" id="SFLDF00271">
    <property type="entry name" value="lipoyl_synthase"/>
    <property type="match status" value="1"/>
</dbReference>
<evidence type="ECO:0000313" key="10">
    <source>
        <dbReference type="EMBL" id="MCQ4638271.1"/>
    </source>
</evidence>
<dbReference type="NCBIfam" id="NF004019">
    <property type="entry name" value="PRK05481.1"/>
    <property type="match status" value="1"/>
</dbReference>
<name>A0ABT1RSU0_9FIRM</name>
<gene>
    <name evidence="8 10" type="primary">lipA</name>
    <name evidence="10" type="ORF">NE619_16190</name>
</gene>
<comment type="function">
    <text evidence="8">Catalyzes the radical-mediated insertion of two sulfur atoms into the C-6 and C-8 positions of the octanoyl moiety bound to the lipoyl domains of lipoate-dependent enzymes, thereby converting the octanoylated domains into lipoylated derivatives.</text>
</comment>
<organism evidence="10 11">
    <name type="scientific">Anaerovorax odorimutans</name>
    <dbReference type="NCBI Taxonomy" id="109327"/>
    <lineage>
        <taxon>Bacteria</taxon>
        <taxon>Bacillati</taxon>
        <taxon>Bacillota</taxon>
        <taxon>Clostridia</taxon>
        <taxon>Peptostreptococcales</taxon>
        <taxon>Anaerovoracaceae</taxon>
        <taxon>Anaerovorax</taxon>
    </lineage>
</organism>
<evidence type="ECO:0000256" key="1">
    <source>
        <dbReference type="ARBA" id="ARBA00022485"/>
    </source>
</evidence>
<dbReference type="NCBIfam" id="TIGR00510">
    <property type="entry name" value="lipA"/>
    <property type="match status" value="1"/>
</dbReference>
<dbReference type="InterPro" id="IPR058240">
    <property type="entry name" value="rSAM_sf"/>
</dbReference>
<evidence type="ECO:0000259" key="9">
    <source>
        <dbReference type="PROSITE" id="PS51918"/>
    </source>
</evidence>
<dbReference type="PANTHER" id="PTHR10949">
    <property type="entry name" value="LIPOYL SYNTHASE"/>
    <property type="match status" value="1"/>
</dbReference>
<dbReference type="CDD" id="cd01335">
    <property type="entry name" value="Radical_SAM"/>
    <property type="match status" value="1"/>
</dbReference>
<dbReference type="SFLD" id="SFLDS00029">
    <property type="entry name" value="Radical_SAM"/>
    <property type="match status" value="1"/>
</dbReference>
<evidence type="ECO:0000256" key="4">
    <source>
        <dbReference type="ARBA" id="ARBA00022723"/>
    </source>
</evidence>
<comment type="caution">
    <text evidence="10">The sequence shown here is derived from an EMBL/GenBank/DDBJ whole genome shotgun (WGS) entry which is preliminary data.</text>
</comment>
<evidence type="ECO:0000256" key="2">
    <source>
        <dbReference type="ARBA" id="ARBA00022679"/>
    </source>
</evidence>
<feature type="binding site" evidence="8">
    <location>
        <position position="268"/>
    </location>
    <ligand>
        <name>[4Fe-4S] cluster</name>
        <dbReference type="ChEBI" id="CHEBI:49883"/>
        <label>1</label>
    </ligand>
</feature>
<keyword evidence="5 8" id="KW-0408">Iron</keyword>
<dbReference type="InterPro" id="IPR007197">
    <property type="entry name" value="rSAM"/>
</dbReference>
<dbReference type="RefSeq" id="WP_256133467.1">
    <property type="nucleotide sequence ID" value="NZ_JANFXK010000024.1"/>
</dbReference>
<dbReference type="PROSITE" id="PS51918">
    <property type="entry name" value="RADICAL_SAM"/>
    <property type="match status" value="1"/>
</dbReference>
<dbReference type="Proteomes" id="UP001524502">
    <property type="component" value="Unassembled WGS sequence"/>
</dbReference>
<reference evidence="10 11" key="1">
    <citation type="submission" date="2022-06" db="EMBL/GenBank/DDBJ databases">
        <title>Isolation of gut microbiota from human fecal samples.</title>
        <authorList>
            <person name="Pamer E.G."/>
            <person name="Barat B."/>
            <person name="Waligurski E."/>
            <person name="Medina S."/>
            <person name="Paddock L."/>
            <person name="Mostad J."/>
        </authorList>
    </citation>
    <scope>NUCLEOTIDE SEQUENCE [LARGE SCALE GENOMIC DNA]</scope>
    <source>
        <strain evidence="10 11">SL.3.17</strain>
    </source>
</reference>
<evidence type="ECO:0000256" key="8">
    <source>
        <dbReference type="HAMAP-Rule" id="MF_00206"/>
    </source>
</evidence>
<dbReference type="NCBIfam" id="NF009544">
    <property type="entry name" value="PRK12928.1"/>
    <property type="match status" value="1"/>
</dbReference>
<keyword evidence="4 8" id="KW-0479">Metal-binding</keyword>
<dbReference type="SFLD" id="SFLDG01058">
    <property type="entry name" value="lipoyl_synthase_like"/>
    <property type="match status" value="1"/>
</dbReference>
<evidence type="ECO:0000256" key="7">
    <source>
        <dbReference type="ARBA" id="ARBA00047326"/>
    </source>
</evidence>
<evidence type="ECO:0000256" key="3">
    <source>
        <dbReference type="ARBA" id="ARBA00022691"/>
    </source>
</evidence>
<feature type="binding site" evidence="8">
    <location>
        <position position="62"/>
    </location>
    <ligand>
        <name>[4Fe-4S] cluster</name>
        <dbReference type="ChEBI" id="CHEBI:49883"/>
        <label>2</label>
        <note>4Fe-4S-S-AdoMet</note>
    </ligand>
</feature>
<keyword evidence="8" id="KW-0963">Cytoplasm</keyword>
<evidence type="ECO:0000256" key="5">
    <source>
        <dbReference type="ARBA" id="ARBA00023004"/>
    </source>
</evidence>
<comment type="cofactor">
    <cofactor evidence="8">
        <name>[4Fe-4S] cluster</name>
        <dbReference type="ChEBI" id="CHEBI:49883"/>
    </cofactor>
    <text evidence="8">Binds 2 [4Fe-4S] clusters per subunit. One cluster is coordinated with 3 cysteines and an exchangeable S-adenosyl-L-methionine.</text>
</comment>
<comment type="subcellular location">
    <subcellularLocation>
        <location evidence="8">Cytoplasm</location>
    </subcellularLocation>
</comment>
<sequence>MEKIKVAYNQKSVDQMAAIMAQLNLNTVCREANCPNMGECYKKKTATFMIMGSQCTRNCRFCNVINGRPQNLDPNEPENLAQAVEKLNLSHVVVTSVTRDDLPDGGAAHFAKVIEAIKRRNPDVTVEVLIPDMKGDPASLDMVIAAKPEVINHNIETVADLYEQVRPEADYRRSLDVLAYVKRTAPDILTKTGIMVGLGETYQQVLQVMDDARDCGCDIFTVGQYLQPSEAHVSLKEYISQETFDAYEKAGYEKGFRYVASGPLVRSSYRAQEALVNEKESALHRK</sequence>
<keyword evidence="3 8" id="KW-0949">S-adenosyl-L-methionine</keyword>
<feature type="domain" description="Radical SAM core" evidence="9">
    <location>
        <begin position="41"/>
        <end position="257"/>
    </location>
</feature>